<evidence type="ECO:0008006" key="3">
    <source>
        <dbReference type="Google" id="ProtNLM"/>
    </source>
</evidence>
<dbReference type="PANTHER" id="PTHR47331">
    <property type="entry name" value="PHD-TYPE DOMAIN-CONTAINING PROTEIN"/>
    <property type="match status" value="1"/>
</dbReference>
<evidence type="ECO:0000313" key="1">
    <source>
        <dbReference type="EMBL" id="GBO22149.1"/>
    </source>
</evidence>
<organism evidence="1 2">
    <name type="scientific">Araneus ventricosus</name>
    <name type="common">Orbweaver spider</name>
    <name type="synonym">Epeira ventricosa</name>
    <dbReference type="NCBI Taxonomy" id="182803"/>
    <lineage>
        <taxon>Eukaryota</taxon>
        <taxon>Metazoa</taxon>
        <taxon>Ecdysozoa</taxon>
        <taxon>Arthropoda</taxon>
        <taxon>Chelicerata</taxon>
        <taxon>Arachnida</taxon>
        <taxon>Araneae</taxon>
        <taxon>Araneomorphae</taxon>
        <taxon>Entelegynae</taxon>
        <taxon>Araneoidea</taxon>
        <taxon>Araneidae</taxon>
        <taxon>Araneus</taxon>
    </lineage>
</organism>
<dbReference type="EMBL" id="BGPR01045273">
    <property type="protein sequence ID" value="GBO22149.1"/>
    <property type="molecule type" value="Genomic_DNA"/>
</dbReference>
<accession>A0A4Y2VA68</accession>
<proteinExistence type="predicted"/>
<protein>
    <recommendedName>
        <fullName evidence="3">Peptidase aspartic putative domain-containing protein</fullName>
    </recommendedName>
</protein>
<keyword evidence="2" id="KW-1185">Reference proteome</keyword>
<sequence length="280" mass="32869">MIFVSLENETGPLCAGLNGLWQNIERKVKTFISNEDRSFNEQVEFLIVDEITELNPSQTLDITNVEIPQFLNLADKSFYEANEMNALISADIFFKVLKHNTYKVNEFFFKESQFGGIACGKLQEKEVSKQNQCFLARNDTLQDTLKHFFDLEGLGIRDDPVSNEKDQAMEIFNETVEFKNDRYVVHLPFRKSYDELSDNYSLAKQRFQNLWRKFSHDPELHQQYRKIIRDYVEQGIIEEVKDDIKGNESNRPLYYLPHQAVRKEDRLTSKTRIVFDAGSH</sequence>
<dbReference type="OrthoDB" id="6435240at2759"/>
<gene>
    <name evidence="1" type="ORF">AVEN_107481_1</name>
</gene>
<reference evidence="1 2" key="1">
    <citation type="journal article" date="2019" name="Sci. Rep.">
        <title>Orb-weaving spider Araneus ventricosus genome elucidates the spidroin gene catalogue.</title>
        <authorList>
            <person name="Kono N."/>
            <person name="Nakamura H."/>
            <person name="Ohtoshi R."/>
            <person name="Moran D.A.P."/>
            <person name="Shinohara A."/>
            <person name="Yoshida Y."/>
            <person name="Fujiwara M."/>
            <person name="Mori M."/>
            <person name="Tomita M."/>
            <person name="Arakawa K."/>
        </authorList>
    </citation>
    <scope>NUCLEOTIDE SEQUENCE [LARGE SCALE GENOMIC DNA]</scope>
</reference>
<dbReference type="PANTHER" id="PTHR47331:SF1">
    <property type="entry name" value="GAG-LIKE PROTEIN"/>
    <property type="match status" value="1"/>
</dbReference>
<comment type="caution">
    <text evidence="1">The sequence shown here is derived from an EMBL/GenBank/DDBJ whole genome shotgun (WGS) entry which is preliminary data.</text>
</comment>
<dbReference type="Proteomes" id="UP000499080">
    <property type="component" value="Unassembled WGS sequence"/>
</dbReference>
<name>A0A4Y2VA68_ARAVE</name>
<evidence type="ECO:0000313" key="2">
    <source>
        <dbReference type="Proteomes" id="UP000499080"/>
    </source>
</evidence>
<dbReference type="AlphaFoldDB" id="A0A4Y2VA68"/>